<reference evidence="1" key="1">
    <citation type="submission" date="2018-05" db="EMBL/GenBank/DDBJ databases">
        <authorList>
            <person name="Lanie J.A."/>
            <person name="Ng W.-L."/>
            <person name="Kazmierczak K.M."/>
            <person name="Andrzejewski T.M."/>
            <person name="Davidsen T.M."/>
            <person name="Wayne K.J."/>
            <person name="Tettelin H."/>
            <person name="Glass J.I."/>
            <person name="Rusch D."/>
            <person name="Podicherti R."/>
            <person name="Tsui H.-C.T."/>
            <person name="Winkler M.E."/>
        </authorList>
    </citation>
    <scope>NUCLEOTIDE SEQUENCE</scope>
</reference>
<accession>A0A381Q4D9</accession>
<gene>
    <name evidence="1" type="ORF">METZ01_LOCUS26043</name>
</gene>
<evidence type="ECO:0000313" key="1">
    <source>
        <dbReference type="EMBL" id="SUZ73189.1"/>
    </source>
</evidence>
<organism evidence="1">
    <name type="scientific">marine metagenome</name>
    <dbReference type="NCBI Taxonomy" id="408172"/>
    <lineage>
        <taxon>unclassified sequences</taxon>
        <taxon>metagenomes</taxon>
        <taxon>ecological metagenomes</taxon>
    </lineage>
</organism>
<dbReference type="AlphaFoldDB" id="A0A381Q4D9"/>
<protein>
    <submittedName>
        <fullName evidence="1">Uncharacterized protein</fullName>
    </submittedName>
</protein>
<sequence>MSDPRQPVSSSPLIRQWEDTRSDALNAVEAVGESGCRAS</sequence>
<name>A0A381Q4D9_9ZZZZ</name>
<dbReference type="EMBL" id="UINC01001171">
    <property type="protein sequence ID" value="SUZ73189.1"/>
    <property type="molecule type" value="Genomic_DNA"/>
</dbReference>
<proteinExistence type="predicted"/>